<reference evidence="1 2" key="1">
    <citation type="journal article" date="2017" name="ISME J.">
        <title>Energy and carbon metabolisms in a deep terrestrial subsurface fluid microbial community.</title>
        <authorList>
            <person name="Momper L."/>
            <person name="Jungbluth S.P."/>
            <person name="Lee M.D."/>
            <person name="Amend J.P."/>
        </authorList>
    </citation>
    <scope>NUCLEOTIDE SEQUENCE [LARGE SCALE GENOMIC DNA]</scope>
    <source>
        <strain evidence="1">SURF_29</strain>
    </source>
</reference>
<proteinExistence type="predicted"/>
<dbReference type="AlphaFoldDB" id="A0A419DB62"/>
<dbReference type="EMBL" id="QZJW01000046">
    <property type="protein sequence ID" value="RJO60391.1"/>
    <property type="molecule type" value="Genomic_DNA"/>
</dbReference>
<sequence>MFLEKSYKANIDTATSGDNTIIAAPGAGKYLAIDHINMVPKGGVTIQFKDGSTDYGGDYLLTTSQGFVLENVYADQDGIITCSDNSAFVINLSGNVQVSGFVRYRILP</sequence>
<organism evidence="1 2">
    <name type="scientific">candidate division WS5 bacterium</name>
    <dbReference type="NCBI Taxonomy" id="2093353"/>
    <lineage>
        <taxon>Bacteria</taxon>
        <taxon>candidate division WS5</taxon>
    </lineage>
</organism>
<comment type="caution">
    <text evidence="1">The sequence shown here is derived from an EMBL/GenBank/DDBJ whole genome shotgun (WGS) entry which is preliminary data.</text>
</comment>
<evidence type="ECO:0000313" key="1">
    <source>
        <dbReference type="EMBL" id="RJO60391.1"/>
    </source>
</evidence>
<name>A0A419DB62_9BACT</name>
<evidence type="ECO:0000313" key="2">
    <source>
        <dbReference type="Proteomes" id="UP000285655"/>
    </source>
</evidence>
<dbReference type="Proteomes" id="UP000285655">
    <property type="component" value="Unassembled WGS sequence"/>
</dbReference>
<accession>A0A419DB62</accession>
<protein>
    <submittedName>
        <fullName evidence="1">Uncharacterized protein</fullName>
    </submittedName>
</protein>
<gene>
    <name evidence="1" type="ORF">C4544_05190</name>
</gene>